<feature type="transmembrane region" description="Helical" evidence="6">
    <location>
        <begin position="256"/>
        <end position="282"/>
    </location>
</feature>
<organism evidence="8 9">
    <name type="scientific">Mesorhizobium robiniae</name>
    <dbReference type="NCBI Taxonomy" id="559315"/>
    <lineage>
        <taxon>Bacteria</taxon>
        <taxon>Pseudomonadati</taxon>
        <taxon>Pseudomonadota</taxon>
        <taxon>Alphaproteobacteria</taxon>
        <taxon>Hyphomicrobiales</taxon>
        <taxon>Phyllobacteriaceae</taxon>
        <taxon>Mesorhizobium</taxon>
    </lineage>
</organism>
<keyword evidence="5 6" id="KW-0472">Membrane</keyword>
<feature type="transmembrane region" description="Helical" evidence="6">
    <location>
        <begin position="147"/>
        <end position="167"/>
    </location>
</feature>
<dbReference type="EMBL" id="JBEPMC010000002">
    <property type="protein sequence ID" value="MET3577946.1"/>
    <property type="molecule type" value="Genomic_DNA"/>
</dbReference>
<sequence>MRTLTAIMLLLMSVSQVAAHDGDAHGSAFVWTFDPWIVVPIAVAGALYAAGSFRLAQRSNSRQSLIRSAAAYWLGWIVLAAALVSPLHYLGEHLFTFHMIEHELVMAVSAPLFVLARPIGVLLWGLPRSIRHLVRSAMKTAVVGKTWNALGTGPGATILHGVAIWAWHAPVLLDATVSDITLHRLQHLSFFITAVLFWWVMVWRSDRGFASWHLFLTMLHTSILGSLIALAPRAIYVAQTRTADDWGLTPLEDQQLAGILMWVPGGIIYAGAALTMLALWIANSGKGGLDASRSPSP</sequence>
<evidence type="ECO:0000256" key="2">
    <source>
        <dbReference type="ARBA" id="ARBA00022475"/>
    </source>
</evidence>
<dbReference type="Pfam" id="PF09678">
    <property type="entry name" value="Caa3_CtaG"/>
    <property type="match status" value="1"/>
</dbReference>
<feature type="transmembrane region" description="Helical" evidence="6">
    <location>
        <begin position="104"/>
        <end position="126"/>
    </location>
</feature>
<evidence type="ECO:0000256" key="4">
    <source>
        <dbReference type="ARBA" id="ARBA00022989"/>
    </source>
</evidence>
<protein>
    <submittedName>
        <fullName evidence="8">Cytochrome c oxidase assembly factor CtaG</fullName>
    </submittedName>
</protein>
<keyword evidence="7" id="KW-0732">Signal</keyword>
<proteinExistence type="predicted"/>
<keyword evidence="9" id="KW-1185">Reference proteome</keyword>
<keyword evidence="3 6" id="KW-0812">Transmembrane</keyword>
<comment type="caution">
    <text evidence="8">The sequence shown here is derived from an EMBL/GenBank/DDBJ whole genome shotgun (WGS) entry which is preliminary data.</text>
</comment>
<evidence type="ECO:0000256" key="3">
    <source>
        <dbReference type="ARBA" id="ARBA00022692"/>
    </source>
</evidence>
<comment type="subcellular location">
    <subcellularLocation>
        <location evidence="1">Cell membrane</location>
        <topology evidence="1">Multi-pass membrane protein</topology>
    </subcellularLocation>
</comment>
<gene>
    <name evidence="8" type="ORF">ABID19_000963</name>
</gene>
<evidence type="ECO:0000256" key="7">
    <source>
        <dbReference type="SAM" id="SignalP"/>
    </source>
</evidence>
<feature type="chain" id="PRO_5047065089" evidence="7">
    <location>
        <begin position="20"/>
        <end position="297"/>
    </location>
</feature>
<dbReference type="Proteomes" id="UP001549204">
    <property type="component" value="Unassembled WGS sequence"/>
</dbReference>
<keyword evidence="4 6" id="KW-1133">Transmembrane helix</keyword>
<dbReference type="RefSeq" id="WP_354488402.1">
    <property type="nucleotide sequence ID" value="NZ_JBEPMC010000002.1"/>
</dbReference>
<feature type="transmembrane region" description="Helical" evidence="6">
    <location>
        <begin position="215"/>
        <end position="236"/>
    </location>
</feature>
<evidence type="ECO:0000313" key="8">
    <source>
        <dbReference type="EMBL" id="MET3577946.1"/>
    </source>
</evidence>
<feature type="signal peptide" evidence="7">
    <location>
        <begin position="1"/>
        <end position="19"/>
    </location>
</feature>
<name>A0ABV2GI33_9HYPH</name>
<evidence type="ECO:0000256" key="6">
    <source>
        <dbReference type="SAM" id="Phobius"/>
    </source>
</evidence>
<feature type="transmembrane region" description="Helical" evidence="6">
    <location>
        <begin position="187"/>
        <end position="203"/>
    </location>
</feature>
<evidence type="ECO:0000256" key="5">
    <source>
        <dbReference type="ARBA" id="ARBA00023136"/>
    </source>
</evidence>
<reference evidence="8 9" key="1">
    <citation type="submission" date="2024-06" db="EMBL/GenBank/DDBJ databases">
        <title>Genomic Encyclopedia of Type Strains, Phase IV (KMG-IV): sequencing the most valuable type-strain genomes for metagenomic binning, comparative biology and taxonomic classification.</title>
        <authorList>
            <person name="Goeker M."/>
        </authorList>
    </citation>
    <scope>NUCLEOTIDE SEQUENCE [LARGE SCALE GENOMIC DNA]</scope>
    <source>
        <strain evidence="8 9">DSM 100022</strain>
    </source>
</reference>
<feature type="transmembrane region" description="Helical" evidence="6">
    <location>
        <begin position="65"/>
        <end position="84"/>
    </location>
</feature>
<dbReference type="InterPro" id="IPR019108">
    <property type="entry name" value="Caa3_assmbl_CtaG-rel"/>
</dbReference>
<feature type="transmembrane region" description="Helical" evidence="6">
    <location>
        <begin position="35"/>
        <end position="53"/>
    </location>
</feature>
<accession>A0ABV2GI33</accession>
<evidence type="ECO:0000313" key="9">
    <source>
        <dbReference type="Proteomes" id="UP001549204"/>
    </source>
</evidence>
<evidence type="ECO:0000256" key="1">
    <source>
        <dbReference type="ARBA" id="ARBA00004651"/>
    </source>
</evidence>
<keyword evidence="2" id="KW-1003">Cell membrane</keyword>